<dbReference type="SUPFAM" id="SSF160631">
    <property type="entry name" value="SMI1/KNR4-like"/>
    <property type="match status" value="1"/>
</dbReference>
<gene>
    <name evidence="1" type="ORF">OH11GL001530</name>
</gene>
<evidence type="ECO:0000313" key="1">
    <source>
        <dbReference type="EMBL" id="ALH06650.1"/>
    </source>
</evidence>
<dbReference type="AlphaFoldDB" id="A0A678NLV8"/>
<protein>
    <submittedName>
        <fullName evidence="1">Tetratricopeptide TPR_2</fullName>
    </submittedName>
</protein>
<dbReference type="InterPro" id="IPR037883">
    <property type="entry name" value="Knr4/Smi1-like_sf"/>
</dbReference>
<proteinExistence type="predicted"/>
<accession>A0A678NLV8</accession>
<name>A0A678NLV8_LYSEN</name>
<sequence>MEFLLAMGRKAGDFMAGTDTFWRHLSWLQKTAERLVAERSAAPLPESAFVFYMHQGYEFGYFLLDEGDDPPVYQFVTMKARSERVTDSLTGYFNEMLKLFRE</sequence>
<dbReference type="EMBL" id="KP399647">
    <property type="protein sequence ID" value="ALH06650.1"/>
    <property type="molecule type" value="Genomic_DNA"/>
</dbReference>
<organism evidence="1">
    <name type="scientific">Lysobacter enzymogenes</name>
    <dbReference type="NCBI Taxonomy" id="69"/>
    <lineage>
        <taxon>Bacteria</taxon>
        <taxon>Pseudomonadati</taxon>
        <taxon>Pseudomonadota</taxon>
        <taxon>Gammaproteobacteria</taxon>
        <taxon>Lysobacterales</taxon>
        <taxon>Lysobacteraceae</taxon>
        <taxon>Lysobacter</taxon>
    </lineage>
</organism>
<reference evidence="1" key="1">
    <citation type="submission" date="2015-01" db="EMBL/GenBank/DDBJ databases">
        <authorList>
            <person name="Wang R."/>
            <person name="Qian G."/>
        </authorList>
    </citation>
    <scope>NUCLEOTIDE SEQUENCE</scope>
    <source>
        <strain evidence="1">OH11</strain>
    </source>
</reference>